<dbReference type="NCBIfam" id="TIGR01055">
    <property type="entry name" value="parE_Gneg"/>
    <property type="match status" value="1"/>
</dbReference>
<dbReference type="Gene3D" id="3.30.230.10">
    <property type="match status" value="1"/>
</dbReference>
<dbReference type="SMART" id="SM00387">
    <property type="entry name" value="HATPase_c"/>
    <property type="match status" value="1"/>
</dbReference>
<feature type="compositionally biased region" description="Pro residues" evidence="12">
    <location>
        <begin position="13"/>
        <end position="31"/>
    </location>
</feature>
<feature type="site" description="Interaction with DNA" evidence="11">
    <location>
        <position position="541"/>
    </location>
</feature>
<comment type="caution">
    <text evidence="14">The sequence shown here is derived from an EMBL/GenBank/DDBJ whole genome shotgun (WGS) entry which is preliminary data.</text>
</comment>
<name>A0AA41UBA7_9HYPH</name>
<keyword evidence="9 11" id="KW-0413">Isomerase</keyword>
<evidence type="ECO:0000256" key="4">
    <source>
        <dbReference type="ARBA" id="ARBA00022741"/>
    </source>
</evidence>
<dbReference type="SMART" id="SM00433">
    <property type="entry name" value="TOP2c"/>
    <property type="match status" value="1"/>
</dbReference>
<dbReference type="Pfam" id="PF01751">
    <property type="entry name" value="Toprim"/>
    <property type="match status" value="1"/>
</dbReference>
<evidence type="ECO:0000256" key="11">
    <source>
        <dbReference type="HAMAP-Rule" id="MF_00938"/>
    </source>
</evidence>
<dbReference type="PROSITE" id="PS50880">
    <property type="entry name" value="TOPRIM"/>
    <property type="match status" value="1"/>
</dbReference>
<dbReference type="Pfam" id="PF00204">
    <property type="entry name" value="DNA_gyraseB"/>
    <property type="match status" value="1"/>
</dbReference>
<dbReference type="InterPro" id="IPR020568">
    <property type="entry name" value="Ribosomal_Su5_D2-typ_SF"/>
</dbReference>
<evidence type="ECO:0000256" key="8">
    <source>
        <dbReference type="ARBA" id="ARBA00023125"/>
    </source>
</evidence>
<dbReference type="InterPro" id="IPR036890">
    <property type="entry name" value="HATPase_C_sf"/>
</dbReference>
<dbReference type="CDD" id="cd16928">
    <property type="entry name" value="HATPase_GyrB-like"/>
    <property type="match status" value="1"/>
</dbReference>
<evidence type="ECO:0000259" key="13">
    <source>
        <dbReference type="PROSITE" id="PS50880"/>
    </source>
</evidence>
<dbReference type="InterPro" id="IPR001241">
    <property type="entry name" value="Topo_IIA"/>
</dbReference>
<dbReference type="PRINTS" id="PR01159">
    <property type="entry name" value="DNAGYRASEB"/>
</dbReference>
<dbReference type="InterPro" id="IPR013759">
    <property type="entry name" value="Topo_IIA_B_C"/>
</dbReference>
<comment type="cofactor">
    <cofactor evidence="2">
        <name>Mg(2+)</name>
        <dbReference type="ChEBI" id="CHEBI:18420"/>
    </cofactor>
</comment>
<dbReference type="FunFam" id="3.30.565.10:FF:000002">
    <property type="entry name" value="DNA gyrase subunit B"/>
    <property type="match status" value="1"/>
</dbReference>
<dbReference type="GO" id="GO:0003677">
    <property type="term" value="F:DNA binding"/>
    <property type="evidence" value="ECO:0007669"/>
    <property type="project" value="UniProtKB-UniRule"/>
</dbReference>
<keyword evidence="3" id="KW-0479">Metal-binding</keyword>
<dbReference type="AlphaFoldDB" id="A0AA41UBA7"/>
<feature type="binding site" evidence="11">
    <location>
        <position position="104"/>
    </location>
    <ligand>
        <name>ATP</name>
        <dbReference type="ChEBI" id="CHEBI:30616"/>
    </ligand>
</feature>
<comment type="catalytic activity">
    <reaction evidence="1 11">
        <text>ATP-dependent breakage, passage and rejoining of double-stranded DNA.</text>
        <dbReference type="EC" id="5.6.2.2"/>
    </reaction>
</comment>
<evidence type="ECO:0000256" key="12">
    <source>
        <dbReference type="SAM" id="MobiDB-lite"/>
    </source>
</evidence>
<dbReference type="InterPro" id="IPR002288">
    <property type="entry name" value="DNA_gyrase_B_C"/>
</dbReference>
<feature type="binding site" evidence="11">
    <location>
        <position position="77"/>
    </location>
    <ligand>
        <name>ATP</name>
        <dbReference type="ChEBI" id="CHEBI:30616"/>
    </ligand>
</feature>
<keyword evidence="5 11" id="KW-0067">ATP-binding</keyword>
<keyword evidence="6" id="KW-0460">Magnesium</keyword>
<evidence type="ECO:0000256" key="2">
    <source>
        <dbReference type="ARBA" id="ARBA00001946"/>
    </source>
</evidence>
<dbReference type="GO" id="GO:0005524">
    <property type="term" value="F:ATP binding"/>
    <property type="evidence" value="ECO:0007669"/>
    <property type="project" value="UniProtKB-UniRule"/>
</dbReference>
<dbReference type="InterPro" id="IPR003594">
    <property type="entry name" value="HATPase_dom"/>
</dbReference>
<reference evidence="14" key="1">
    <citation type="submission" date="2022-03" db="EMBL/GenBank/DDBJ databases">
        <title>The complete genome sequence of a Methyloterrigena soli.</title>
        <authorList>
            <person name="Zi Z."/>
        </authorList>
    </citation>
    <scope>NUCLEOTIDE SEQUENCE</scope>
    <source>
        <strain evidence="14">M48</strain>
    </source>
</reference>
<dbReference type="GO" id="GO:0005694">
    <property type="term" value="C:chromosome"/>
    <property type="evidence" value="ECO:0007669"/>
    <property type="project" value="InterPro"/>
</dbReference>
<protein>
    <recommendedName>
        <fullName evidence="11">DNA topoisomerase 4 subunit B</fullName>
        <ecNumber evidence="11">5.6.2.2</ecNumber>
    </recommendedName>
    <alternativeName>
        <fullName evidence="11">Topoisomerase IV subunit B</fullName>
    </alternativeName>
</protein>
<evidence type="ECO:0000256" key="10">
    <source>
        <dbReference type="ARBA" id="ARBA00063644"/>
    </source>
</evidence>
<comment type="subunit">
    <text evidence="10 11">Heterotetramer composed of ParC and ParE.</text>
</comment>
<dbReference type="PANTHER" id="PTHR45866">
    <property type="entry name" value="DNA GYRASE/TOPOISOMERASE SUBUNIT B"/>
    <property type="match status" value="1"/>
</dbReference>
<feature type="binding site" evidence="11">
    <location>
        <begin position="146"/>
        <end position="152"/>
    </location>
    <ligand>
        <name>ATP</name>
        <dbReference type="ChEBI" id="CHEBI:30616"/>
    </ligand>
</feature>
<dbReference type="PROSITE" id="PS00177">
    <property type="entry name" value="TOPOISOMERASE_II"/>
    <property type="match status" value="1"/>
</dbReference>
<evidence type="ECO:0000256" key="1">
    <source>
        <dbReference type="ARBA" id="ARBA00000185"/>
    </source>
</evidence>
<dbReference type="InterPro" id="IPR013760">
    <property type="entry name" value="Topo_IIA-like_dom_sf"/>
</dbReference>
<evidence type="ECO:0000256" key="7">
    <source>
        <dbReference type="ARBA" id="ARBA00023029"/>
    </source>
</evidence>
<dbReference type="SUPFAM" id="SSF54211">
    <property type="entry name" value="Ribosomal protein S5 domain 2-like"/>
    <property type="match status" value="1"/>
</dbReference>
<dbReference type="InterPro" id="IPR000565">
    <property type="entry name" value="Topo_IIA_B"/>
</dbReference>
<keyword evidence="8 11" id="KW-0238">DNA-binding</keyword>
<evidence type="ECO:0000256" key="3">
    <source>
        <dbReference type="ARBA" id="ARBA00022723"/>
    </source>
</evidence>
<gene>
    <name evidence="11 14" type="primary">parE</name>
    <name evidence="14" type="ORF">ML536_10200</name>
</gene>
<dbReference type="CDD" id="cd00822">
    <property type="entry name" value="TopoII_Trans_DNA_gyrase"/>
    <property type="match status" value="1"/>
</dbReference>
<dbReference type="FunFam" id="3.30.230.10:FF:000047">
    <property type="entry name" value="DNA topoisomerase 4 subunit B"/>
    <property type="match status" value="1"/>
</dbReference>
<dbReference type="GO" id="GO:0007059">
    <property type="term" value="P:chromosome segregation"/>
    <property type="evidence" value="ECO:0007669"/>
    <property type="project" value="UniProtKB-UniRule"/>
</dbReference>
<evidence type="ECO:0000313" key="15">
    <source>
        <dbReference type="Proteomes" id="UP001156140"/>
    </source>
</evidence>
<dbReference type="PANTHER" id="PTHR45866:SF4">
    <property type="entry name" value="DNA TOPOISOMERASE 4 SUBUNIT B"/>
    <property type="match status" value="1"/>
</dbReference>
<accession>A0AA41UBA7</accession>
<dbReference type="Proteomes" id="UP001156140">
    <property type="component" value="Unassembled WGS sequence"/>
</dbReference>
<dbReference type="InterPro" id="IPR014721">
    <property type="entry name" value="Ribsml_uS5_D2-typ_fold_subgr"/>
</dbReference>
<dbReference type="EC" id="5.6.2.2" evidence="11"/>
<dbReference type="EMBL" id="JALAZD010000001">
    <property type="protein sequence ID" value="MCI0127195.1"/>
    <property type="molecule type" value="Genomic_DNA"/>
</dbReference>
<evidence type="ECO:0000256" key="9">
    <source>
        <dbReference type="ARBA" id="ARBA00023235"/>
    </source>
</evidence>
<dbReference type="InterPro" id="IPR018522">
    <property type="entry name" value="TopoIIA_CS"/>
</dbReference>
<dbReference type="Pfam" id="PF00986">
    <property type="entry name" value="DNA_gyraseB_C"/>
    <property type="match status" value="1"/>
</dbReference>
<keyword evidence="15" id="KW-1185">Reference proteome</keyword>
<dbReference type="HAMAP" id="MF_00938">
    <property type="entry name" value="ParE_type1"/>
    <property type="match status" value="1"/>
</dbReference>
<feature type="domain" description="Toprim" evidence="13">
    <location>
        <begin position="455"/>
        <end position="569"/>
    </location>
</feature>
<dbReference type="Gene3D" id="3.40.50.670">
    <property type="match status" value="1"/>
</dbReference>
<feature type="site" description="Interaction with DNA" evidence="11">
    <location>
        <position position="657"/>
    </location>
</feature>
<dbReference type="Gene3D" id="3.30.565.10">
    <property type="entry name" value="Histidine kinase-like ATPase, C-terminal domain"/>
    <property type="match status" value="1"/>
</dbReference>
<feature type="region of interest" description="Disordered" evidence="12">
    <location>
        <begin position="1"/>
        <end position="37"/>
    </location>
</feature>
<proteinExistence type="inferred from homology"/>
<dbReference type="GO" id="GO:0003918">
    <property type="term" value="F:DNA topoisomerase type II (double strand cut, ATP-hydrolyzing) activity"/>
    <property type="evidence" value="ECO:0007669"/>
    <property type="project" value="UniProtKB-UniRule"/>
</dbReference>
<evidence type="ECO:0000256" key="6">
    <source>
        <dbReference type="ARBA" id="ARBA00022842"/>
    </source>
</evidence>
<dbReference type="SUPFAM" id="SSF55874">
    <property type="entry name" value="ATPase domain of HSP90 chaperone/DNA topoisomerase II/histidine kinase"/>
    <property type="match status" value="1"/>
</dbReference>
<feature type="binding site" evidence="11">
    <location>
        <position position="37"/>
    </location>
    <ligand>
        <name>ATP</name>
        <dbReference type="ChEBI" id="CHEBI:30616"/>
    </ligand>
</feature>
<dbReference type="Pfam" id="PF02518">
    <property type="entry name" value="HATPase_c"/>
    <property type="match status" value="1"/>
</dbReference>
<evidence type="ECO:0000256" key="5">
    <source>
        <dbReference type="ARBA" id="ARBA00022840"/>
    </source>
</evidence>
<dbReference type="PRINTS" id="PR00418">
    <property type="entry name" value="TPI2FAMILY"/>
</dbReference>
<dbReference type="GO" id="GO:0006265">
    <property type="term" value="P:DNA topological change"/>
    <property type="evidence" value="ECO:0007669"/>
    <property type="project" value="UniProtKB-UniRule"/>
</dbReference>
<evidence type="ECO:0000313" key="14">
    <source>
        <dbReference type="EMBL" id="MCI0127195.1"/>
    </source>
</evidence>
<dbReference type="InterPro" id="IPR005737">
    <property type="entry name" value="TopoIV_B_Gneg"/>
</dbReference>
<comment type="function">
    <text evidence="11">Topoisomerase IV is essential for chromosome segregation. It relaxes supercoiled DNA. Performs the decatenation events required during the replication of a circular DNA molecule.</text>
</comment>
<dbReference type="FunFam" id="3.40.50.670:FF:000006">
    <property type="entry name" value="DNA topoisomerase (ATP-hydrolyzing)"/>
    <property type="match status" value="1"/>
</dbReference>
<comment type="similarity">
    <text evidence="11">Belongs to the type II topoisomerase family. ParE type 1 subfamily.</text>
</comment>
<feature type="binding site" evidence="11">
    <location>
        <position position="375"/>
    </location>
    <ligand>
        <name>ATP</name>
        <dbReference type="ChEBI" id="CHEBI:30616"/>
    </ligand>
</feature>
<organism evidence="14 15">
    <name type="scientific">Paradevosia shaoguanensis</name>
    <dbReference type="NCBI Taxonomy" id="1335043"/>
    <lineage>
        <taxon>Bacteria</taxon>
        <taxon>Pseudomonadati</taxon>
        <taxon>Pseudomonadota</taxon>
        <taxon>Alphaproteobacteria</taxon>
        <taxon>Hyphomicrobiales</taxon>
        <taxon>Devosiaceae</taxon>
        <taxon>Paradevosia</taxon>
    </lineage>
</organism>
<keyword evidence="4 11" id="KW-0547">Nucleotide-binding</keyword>
<feature type="site" description="Interaction with DNA" evidence="11">
    <location>
        <position position="489"/>
    </location>
</feature>
<sequence length="673" mass="73705">MPQTDDLFGDAPAPAPVTPTPAPQPARPQPPAATGSYSAADIEVLEGLEPVRRRPGMYIGGTDANALHHLFAEVIDNCMDEAIAGHASRIEVEFDAEGYVTVIDNGRGIPVEAHPKFPNRSTLEIIMTTLHAGGKFDSKAYETSGGLHGVGVSVVNALSDVLIIETVRDQQLYRQSFSRGKPTSGVENVGRINNRRGTSVRFHPDPEIFGGRAQLSAQRLFKMTRAKAYLFGGVELRWSCDESHAVEDVPAKATFHYPGGLRDFMASRIEGETRIVDDIFSGQAGKPGSHGACEWAIAWSLGDGFVSSYCNTVPTPDGGTHETGLRTALLRGLKNYAELTNNKRAAILTSEDVLAHCSAMLSVFVREPEFVGQTKDKLASAEATRIVDTALRDAFDHWLAASPNQASKLLDWAVDRAEERLRRRKEKEIDRASATRKLRLPGKLADCTQTAAQGAELFIVEGDSAGGSAKQARSRASQAVLPLRGKILNVAGASRDKLAANQLIADMIQALGCGTRDRYREDDLRYDKIIIMTDADVDGAHIASLLITFFFQEMPQLIDHGHLYLAVPPLYRITQGAKTLYAKDDLHKEELIGSEFTGRGKIEITRFKGLGEMPFAHLRETTMNPKTRTLLQVKVLQDRLDTRSSVDRLMGNKPESRFDFIQANAEFVTDLDV</sequence>
<dbReference type="InterPro" id="IPR013506">
    <property type="entry name" value="Topo_IIA_bsu_dom2"/>
</dbReference>
<dbReference type="SUPFAM" id="SSF56719">
    <property type="entry name" value="Type II DNA topoisomerase"/>
    <property type="match status" value="1"/>
</dbReference>
<dbReference type="InterPro" id="IPR006171">
    <property type="entry name" value="TOPRIM_dom"/>
</dbReference>
<keyword evidence="7 11" id="KW-0799">Topoisomerase</keyword>
<dbReference type="RefSeq" id="WP_035031086.1">
    <property type="nucleotide sequence ID" value="NZ_JAKETQ010000001.1"/>
</dbReference>
<dbReference type="GO" id="GO:0046872">
    <property type="term" value="F:metal ion binding"/>
    <property type="evidence" value="ECO:0007669"/>
    <property type="project" value="UniProtKB-KW"/>
</dbReference>